<dbReference type="PANTHER" id="PTHR38043">
    <property type="entry name" value="PROTEIN HEMX"/>
    <property type="match status" value="1"/>
</dbReference>
<dbReference type="Proteomes" id="UP000480275">
    <property type="component" value="Unassembled WGS sequence"/>
</dbReference>
<proteinExistence type="predicted"/>
<dbReference type="OrthoDB" id="9787650at2"/>
<dbReference type="AlphaFoldDB" id="A0A6L5JWL6"/>
<feature type="compositionally biased region" description="Low complexity" evidence="2">
    <location>
        <begin position="8"/>
        <end position="40"/>
    </location>
</feature>
<dbReference type="InterPro" id="IPR007470">
    <property type="entry name" value="HemX"/>
</dbReference>
<dbReference type="Pfam" id="PF04375">
    <property type="entry name" value="HemX"/>
    <property type="match status" value="1"/>
</dbReference>
<evidence type="ECO:0008006" key="5">
    <source>
        <dbReference type="Google" id="ProtNLM"/>
    </source>
</evidence>
<protein>
    <recommendedName>
        <fullName evidence="5">Heme biosynthesis operon protein HemX</fullName>
    </recommendedName>
</protein>
<evidence type="ECO:0000256" key="1">
    <source>
        <dbReference type="SAM" id="Coils"/>
    </source>
</evidence>
<gene>
    <name evidence="3" type="ORF">GHK24_06780</name>
</gene>
<evidence type="ECO:0000313" key="3">
    <source>
        <dbReference type="EMBL" id="MQY51476.1"/>
    </source>
</evidence>
<organism evidence="3 4">
    <name type="scientific">Rhodocyclus tenuis</name>
    <name type="common">Rhodospirillum tenue</name>
    <dbReference type="NCBI Taxonomy" id="1066"/>
    <lineage>
        <taxon>Bacteria</taxon>
        <taxon>Pseudomonadati</taxon>
        <taxon>Pseudomonadota</taxon>
        <taxon>Betaproteobacteria</taxon>
        <taxon>Rhodocyclales</taxon>
        <taxon>Rhodocyclaceae</taxon>
        <taxon>Rhodocyclus</taxon>
    </lineage>
</organism>
<name>A0A6L5JWL6_RHOTE</name>
<accession>A0A6L5JWL6</accession>
<comment type="caution">
    <text evidence="3">The sequence shown here is derived from an EMBL/GenBank/DDBJ whole genome shotgun (WGS) entry which is preliminary data.</text>
</comment>
<keyword evidence="1" id="KW-0175">Coiled coil</keyword>
<reference evidence="3 4" key="1">
    <citation type="submission" date="2019-10" db="EMBL/GenBank/DDBJ databases">
        <title>Whole-genome sequence of the purple nonsulfur photosynthetic bacterium Rhodocyclus tenuis.</title>
        <authorList>
            <person name="Kyndt J.A."/>
            <person name="Meyer T.E."/>
        </authorList>
    </citation>
    <scope>NUCLEOTIDE SEQUENCE [LARGE SCALE GENOMIC DNA]</scope>
    <source>
        <strain evidence="3 4">DSM 110</strain>
    </source>
</reference>
<sequence>MSEDDSSRSPAGADAPSPSSSSESVPAGASAASSPPVASSSPPPLPPSPPLPRRAQRLSVGADWLNPWLLVAVVALGVAAWQWLETRHKLAGTQQELARRLAESDTAASETRALARQAEERTSSLQERFGALEARIAESQSQQATLEKLFQDLARNRDEWALAEIEQSVTLASQQLQLSGNVPGAVAALQSADSRLAAGGRPQLLALRKAIGRDLERLRALPLVDLPGMNLRLESVIVAVDSLPLAIDARPRAEAPPPAVSERAETNAVAGVLRQFAADIWQEFRGLVRIQRFDRDEPVLLAPGQAFFLRENLKLRLLNARLALLARDQTTFLNELQQAREWLGRHFDARAAVVQEAQATLKSLSGAEIGLELPSLNESLSAIRSLQMARERK</sequence>
<feature type="coiled-coil region" evidence="1">
    <location>
        <begin position="108"/>
        <end position="135"/>
    </location>
</feature>
<dbReference type="PANTHER" id="PTHR38043:SF1">
    <property type="entry name" value="PROTEIN HEMX"/>
    <property type="match status" value="1"/>
</dbReference>
<evidence type="ECO:0000256" key="2">
    <source>
        <dbReference type="SAM" id="MobiDB-lite"/>
    </source>
</evidence>
<dbReference type="EMBL" id="WIXJ01000003">
    <property type="protein sequence ID" value="MQY51476.1"/>
    <property type="molecule type" value="Genomic_DNA"/>
</dbReference>
<feature type="region of interest" description="Disordered" evidence="2">
    <location>
        <begin position="1"/>
        <end position="52"/>
    </location>
</feature>
<evidence type="ECO:0000313" key="4">
    <source>
        <dbReference type="Proteomes" id="UP000480275"/>
    </source>
</evidence>
<feature type="compositionally biased region" description="Pro residues" evidence="2">
    <location>
        <begin position="41"/>
        <end position="52"/>
    </location>
</feature>